<evidence type="ECO:0000256" key="1">
    <source>
        <dbReference type="ARBA" id="ARBA00004141"/>
    </source>
</evidence>
<evidence type="ECO:0000256" key="2">
    <source>
        <dbReference type="ARBA" id="ARBA00010581"/>
    </source>
</evidence>
<feature type="transmembrane region" description="Helical" evidence="7">
    <location>
        <begin position="21"/>
        <end position="40"/>
    </location>
</feature>
<evidence type="ECO:0000256" key="5">
    <source>
        <dbReference type="ARBA" id="ARBA00023136"/>
    </source>
</evidence>
<name>A0A848FI13_9BURK</name>
<evidence type="ECO:0000256" key="7">
    <source>
        <dbReference type="SAM" id="Phobius"/>
    </source>
</evidence>
<keyword evidence="10" id="KW-1185">Reference proteome</keyword>
<dbReference type="AlphaFoldDB" id="A0A848FI13"/>
<dbReference type="Proteomes" id="UP000574067">
    <property type="component" value="Unassembled WGS sequence"/>
</dbReference>
<gene>
    <name evidence="9" type="ORF">HHL10_23305</name>
</gene>
<comment type="similarity">
    <text evidence="2 6">Belongs to the cytochrome c oxidase subunit 3 family.</text>
</comment>
<dbReference type="InterPro" id="IPR000298">
    <property type="entry name" value="Cyt_c_oxidase-like_su3"/>
</dbReference>
<evidence type="ECO:0000313" key="9">
    <source>
        <dbReference type="EMBL" id="NML17903.1"/>
    </source>
</evidence>
<evidence type="ECO:0000256" key="6">
    <source>
        <dbReference type="RuleBase" id="RU003376"/>
    </source>
</evidence>
<feature type="transmembrane region" description="Helical" evidence="7">
    <location>
        <begin position="184"/>
        <end position="203"/>
    </location>
</feature>
<feature type="transmembrane region" description="Helical" evidence="7">
    <location>
        <begin position="151"/>
        <end position="168"/>
    </location>
</feature>
<accession>A0A848FI13</accession>
<keyword evidence="4 7" id="KW-1133">Transmembrane helix</keyword>
<dbReference type="RefSeq" id="WP_169162806.1">
    <property type="nucleotide sequence ID" value="NZ_JABBFW010000024.1"/>
</dbReference>
<dbReference type="InterPro" id="IPR035973">
    <property type="entry name" value="Cyt_c_oxidase_su3-like_sf"/>
</dbReference>
<evidence type="ECO:0000313" key="10">
    <source>
        <dbReference type="Proteomes" id="UP000574067"/>
    </source>
</evidence>
<dbReference type="SUPFAM" id="SSF81452">
    <property type="entry name" value="Cytochrome c oxidase subunit III-like"/>
    <property type="match status" value="1"/>
</dbReference>
<feature type="domain" description="Heme-copper oxidase subunit III family profile" evidence="8">
    <location>
        <begin position="1"/>
        <end position="205"/>
    </location>
</feature>
<evidence type="ECO:0000256" key="3">
    <source>
        <dbReference type="ARBA" id="ARBA00022692"/>
    </source>
</evidence>
<reference evidence="9 10" key="1">
    <citation type="submission" date="2020-04" db="EMBL/GenBank/DDBJ databases">
        <title>Azohydromonas sp. isolated from soil.</title>
        <authorList>
            <person name="Dahal R.H."/>
        </authorList>
    </citation>
    <scope>NUCLEOTIDE SEQUENCE [LARGE SCALE GENOMIC DNA]</scope>
    <source>
        <strain evidence="9 10">G-1-1-14</strain>
    </source>
</reference>
<evidence type="ECO:0000256" key="4">
    <source>
        <dbReference type="ARBA" id="ARBA00022989"/>
    </source>
</evidence>
<feature type="transmembrane region" description="Helical" evidence="7">
    <location>
        <begin position="94"/>
        <end position="114"/>
    </location>
</feature>
<keyword evidence="3 6" id="KW-0812">Transmembrane</keyword>
<protein>
    <submittedName>
        <fullName evidence="9">Cytochrome c oxidase subunit 3 family protein</fullName>
    </submittedName>
</protein>
<dbReference type="InterPro" id="IPR024791">
    <property type="entry name" value="Cyt_c/ubiquinol_Oxase_su3"/>
</dbReference>
<dbReference type="Pfam" id="PF00510">
    <property type="entry name" value="COX3"/>
    <property type="match status" value="1"/>
</dbReference>
<organism evidence="9 10">
    <name type="scientific">Azohydromonas caseinilytica</name>
    <dbReference type="NCBI Taxonomy" id="2728836"/>
    <lineage>
        <taxon>Bacteria</taxon>
        <taxon>Pseudomonadati</taxon>
        <taxon>Pseudomonadota</taxon>
        <taxon>Betaproteobacteria</taxon>
        <taxon>Burkholderiales</taxon>
        <taxon>Sphaerotilaceae</taxon>
        <taxon>Azohydromonas</taxon>
    </lineage>
</organism>
<dbReference type="PANTHER" id="PTHR11403">
    <property type="entry name" value="CYTOCHROME C OXIDASE SUBUNIT III"/>
    <property type="match status" value="1"/>
</dbReference>
<feature type="transmembrane region" description="Helical" evidence="7">
    <location>
        <begin position="126"/>
        <end position="144"/>
    </location>
</feature>
<sequence length="207" mass="22281">MSTARAEAAAPPPDTAQLGMWIFLATELLFFGGLFAAYAWGRTHWSEGFGIASRHTHVVLGTLNTALLLSSSALVAVAAACAGEERRRRATARLLAGAALLGLAFMALKGVEYAKEWHEGLFPGPGFALARHAGAELFFMLYFVMTGLHALHLLIGVGLLGTFAWGAWRGSPWADAGHVEVAGLYWHFVDIVWIVLYPLLYLAGRAT</sequence>
<comment type="caution">
    <text evidence="9">The sequence shown here is derived from an EMBL/GenBank/DDBJ whole genome shotgun (WGS) entry which is preliminary data.</text>
</comment>
<dbReference type="GO" id="GO:0005886">
    <property type="term" value="C:plasma membrane"/>
    <property type="evidence" value="ECO:0007669"/>
    <property type="project" value="UniProtKB-SubCell"/>
</dbReference>
<keyword evidence="5 7" id="KW-0472">Membrane</keyword>
<proteinExistence type="inferred from homology"/>
<feature type="transmembrane region" description="Helical" evidence="7">
    <location>
        <begin position="60"/>
        <end position="82"/>
    </location>
</feature>
<dbReference type="PANTHER" id="PTHR11403:SF6">
    <property type="entry name" value="NITRIC OXIDE REDUCTASE SUBUNIT E"/>
    <property type="match status" value="1"/>
</dbReference>
<comment type="subcellular location">
    <subcellularLocation>
        <location evidence="6">Cell membrane</location>
        <topology evidence="6">Multi-pass membrane protein</topology>
    </subcellularLocation>
    <subcellularLocation>
        <location evidence="1">Membrane</location>
        <topology evidence="1">Multi-pass membrane protein</topology>
    </subcellularLocation>
</comment>
<dbReference type="GO" id="GO:0019646">
    <property type="term" value="P:aerobic electron transport chain"/>
    <property type="evidence" value="ECO:0007669"/>
    <property type="project" value="InterPro"/>
</dbReference>
<dbReference type="PROSITE" id="PS50253">
    <property type="entry name" value="COX3"/>
    <property type="match status" value="1"/>
</dbReference>
<dbReference type="EMBL" id="JABBFW010000024">
    <property type="protein sequence ID" value="NML17903.1"/>
    <property type="molecule type" value="Genomic_DNA"/>
</dbReference>
<dbReference type="Gene3D" id="1.20.120.80">
    <property type="entry name" value="Cytochrome c oxidase, subunit III, four-helix bundle"/>
    <property type="match status" value="1"/>
</dbReference>
<evidence type="ECO:0000259" key="8">
    <source>
        <dbReference type="PROSITE" id="PS50253"/>
    </source>
</evidence>
<dbReference type="InterPro" id="IPR013833">
    <property type="entry name" value="Cyt_c_oxidase_su3_a-hlx"/>
</dbReference>
<dbReference type="GO" id="GO:0004129">
    <property type="term" value="F:cytochrome-c oxidase activity"/>
    <property type="evidence" value="ECO:0007669"/>
    <property type="project" value="InterPro"/>
</dbReference>